<comment type="function">
    <text evidence="1 6">Plant non-specific lipid-transfer proteins transfer phospholipids as well as galactolipids across membranes. May play a role in wax or cutin deposition in the cell walls of expanding epidermal cells and certain secretory tissues.</text>
</comment>
<dbReference type="AlphaFoldDB" id="A0A6A2ZV17"/>
<comment type="similarity">
    <text evidence="2 6">Belongs to the plant LTP family.</text>
</comment>
<comment type="caution">
    <text evidence="9">The sequence shown here is derived from an EMBL/GenBank/DDBJ whole genome shotgun (WGS) entry which is preliminary data.</text>
</comment>
<dbReference type="PANTHER" id="PTHR33076">
    <property type="entry name" value="NON-SPECIFIC LIPID-TRANSFER PROTEIN 2-RELATED"/>
    <property type="match status" value="1"/>
</dbReference>
<evidence type="ECO:0000256" key="7">
    <source>
        <dbReference type="SAM" id="SignalP"/>
    </source>
</evidence>
<evidence type="ECO:0000256" key="3">
    <source>
        <dbReference type="ARBA" id="ARBA00022448"/>
    </source>
</evidence>
<accession>A0A6A2ZV17</accession>
<evidence type="ECO:0000256" key="1">
    <source>
        <dbReference type="ARBA" id="ARBA00003211"/>
    </source>
</evidence>
<evidence type="ECO:0000256" key="5">
    <source>
        <dbReference type="ARBA" id="ARBA00023157"/>
    </source>
</evidence>
<name>A0A6A2ZV17_HIBSY</name>
<dbReference type="InterPro" id="IPR000528">
    <property type="entry name" value="Plant_nsLTP"/>
</dbReference>
<dbReference type="FunFam" id="1.10.110.10:FF:000002">
    <property type="entry name" value="Non-specific lipid-transfer protein"/>
    <property type="match status" value="1"/>
</dbReference>
<proteinExistence type="inferred from homology"/>
<keyword evidence="5" id="KW-1015">Disulfide bond</keyword>
<feature type="domain" description="Bifunctional inhibitor/plant lipid transfer protein/seed storage helical" evidence="8">
    <location>
        <begin position="29"/>
        <end position="113"/>
    </location>
</feature>
<protein>
    <recommendedName>
        <fullName evidence="6">Non-specific lipid-transfer protein</fullName>
    </recommendedName>
</protein>
<dbReference type="InterPro" id="IPR016140">
    <property type="entry name" value="Bifunc_inhib/LTP/seed_store"/>
</dbReference>
<dbReference type="SUPFAM" id="SSF47699">
    <property type="entry name" value="Bifunctional inhibitor/lipid-transfer protein/seed storage 2S albumin"/>
    <property type="match status" value="1"/>
</dbReference>
<dbReference type="GO" id="GO:0006869">
    <property type="term" value="P:lipid transport"/>
    <property type="evidence" value="ECO:0007669"/>
    <property type="project" value="InterPro"/>
</dbReference>
<keyword evidence="3 6" id="KW-0813">Transport</keyword>
<evidence type="ECO:0000259" key="8">
    <source>
        <dbReference type="SMART" id="SM00499"/>
    </source>
</evidence>
<keyword evidence="4 6" id="KW-0446">Lipid-binding</keyword>
<gene>
    <name evidence="9" type="ORF">F3Y22_tig00110761pilonHSYRG00104</name>
</gene>
<feature type="signal peptide" evidence="7">
    <location>
        <begin position="1"/>
        <end position="26"/>
    </location>
</feature>
<reference evidence="9" key="1">
    <citation type="submission" date="2019-09" db="EMBL/GenBank/DDBJ databases">
        <title>Draft genome information of white flower Hibiscus syriacus.</title>
        <authorList>
            <person name="Kim Y.-M."/>
        </authorList>
    </citation>
    <scope>NUCLEOTIDE SEQUENCE [LARGE SCALE GENOMIC DNA]</scope>
    <source>
        <strain evidence="9">YM2019G1</strain>
    </source>
</reference>
<evidence type="ECO:0000313" key="9">
    <source>
        <dbReference type="EMBL" id="KAE8695002.1"/>
    </source>
</evidence>
<dbReference type="EMBL" id="VEPZ02001098">
    <property type="protein sequence ID" value="KAE8695002.1"/>
    <property type="molecule type" value="Genomic_DNA"/>
</dbReference>
<dbReference type="GO" id="GO:0008289">
    <property type="term" value="F:lipid binding"/>
    <property type="evidence" value="ECO:0007669"/>
    <property type="project" value="UniProtKB-KW"/>
</dbReference>
<evidence type="ECO:0000313" key="10">
    <source>
        <dbReference type="Proteomes" id="UP000436088"/>
    </source>
</evidence>
<organism evidence="9 10">
    <name type="scientific">Hibiscus syriacus</name>
    <name type="common">Rose of Sharon</name>
    <dbReference type="NCBI Taxonomy" id="106335"/>
    <lineage>
        <taxon>Eukaryota</taxon>
        <taxon>Viridiplantae</taxon>
        <taxon>Streptophyta</taxon>
        <taxon>Embryophyta</taxon>
        <taxon>Tracheophyta</taxon>
        <taxon>Spermatophyta</taxon>
        <taxon>Magnoliopsida</taxon>
        <taxon>eudicotyledons</taxon>
        <taxon>Gunneridae</taxon>
        <taxon>Pentapetalae</taxon>
        <taxon>rosids</taxon>
        <taxon>malvids</taxon>
        <taxon>Malvales</taxon>
        <taxon>Malvaceae</taxon>
        <taxon>Malvoideae</taxon>
        <taxon>Hibiscus</taxon>
    </lineage>
</organism>
<dbReference type="CDD" id="cd01960">
    <property type="entry name" value="nsLTP1"/>
    <property type="match status" value="1"/>
</dbReference>
<dbReference type="Proteomes" id="UP000436088">
    <property type="component" value="Unassembled WGS sequence"/>
</dbReference>
<evidence type="ECO:0000256" key="4">
    <source>
        <dbReference type="ARBA" id="ARBA00023121"/>
    </source>
</evidence>
<feature type="chain" id="PRO_5025595870" description="Non-specific lipid-transfer protein" evidence="7">
    <location>
        <begin position="27"/>
        <end position="139"/>
    </location>
</feature>
<keyword evidence="7" id="KW-0732">Signal</keyword>
<sequence>MTSFISLKLACVMVLCLVVGTPLAGAITCGQVTTSLAPCIVYLRSGGNVPPGCCKGIRDLNSAATSTPDRKTACNCIKNAAGSIPGINYNLASGLPGKCGVNIPYKISPSTDCNRFHQVKELATEGCQLTGREKYESIK</sequence>
<keyword evidence="10" id="KW-1185">Reference proteome</keyword>
<evidence type="ECO:0000256" key="2">
    <source>
        <dbReference type="ARBA" id="ARBA00009748"/>
    </source>
</evidence>
<dbReference type="Pfam" id="PF00234">
    <property type="entry name" value="Tryp_alpha_amyl"/>
    <property type="match status" value="1"/>
</dbReference>
<dbReference type="SMART" id="SM00499">
    <property type="entry name" value="AAI"/>
    <property type="match status" value="1"/>
</dbReference>
<evidence type="ECO:0000256" key="6">
    <source>
        <dbReference type="RuleBase" id="RU000628"/>
    </source>
</evidence>
<dbReference type="PRINTS" id="PR00382">
    <property type="entry name" value="LIPIDTRNSFER"/>
</dbReference>
<dbReference type="Gene3D" id="1.10.110.10">
    <property type="entry name" value="Plant lipid-transfer and hydrophobic proteins"/>
    <property type="match status" value="1"/>
</dbReference>
<dbReference type="InterPro" id="IPR036312">
    <property type="entry name" value="Bifun_inhib/LTP/seed_sf"/>
</dbReference>